<gene>
    <name evidence="4" type="ORF">MNBD_ALPHA02-2083</name>
</gene>
<feature type="region of interest" description="Disordered" evidence="1">
    <location>
        <begin position="1135"/>
        <end position="1200"/>
    </location>
</feature>
<dbReference type="EMBL" id="UOED01000005">
    <property type="protein sequence ID" value="VAV86446.1"/>
    <property type="molecule type" value="Genomic_DNA"/>
</dbReference>
<keyword evidence="2" id="KW-0812">Transmembrane</keyword>
<protein>
    <recommendedName>
        <fullName evidence="3">AsmA domain-containing protein</fullName>
    </recommendedName>
</protein>
<feature type="compositionally biased region" description="Basic and acidic residues" evidence="1">
    <location>
        <begin position="1169"/>
        <end position="1200"/>
    </location>
</feature>
<evidence type="ECO:0000313" key="4">
    <source>
        <dbReference type="EMBL" id="VAV86446.1"/>
    </source>
</evidence>
<keyword evidence="2" id="KW-0472">Membrane</keyword>
<feature type="domain" description="AsmA" evidence="3">
    <location>
        <begin position="2"/>
        <end position="238"/>
    </location>
</feature>
<dbReference type="GO" id="GO:0005886">
    <property type="term" value="C:plasma membrane"/>
    <property type="evidence" value="ECO:0007669"/>
    <property type="project" value="TreeGrafter"/>
</dbReference>
<sequence>MKKLGLGLGILVVIIIGAVLIVPGFLNWNEYKDQIEQTASDFTGRNVRIEGDISLALLPTSALSVKGVTVTNLDGGQAEYMLSLKSLDIKVSFPSVISSLFGGKIKVEKFILVDPVIALEILDDGRVNWDLGGAESASDNPTTTADISLDKFQIVNGQISFEDMASGQMELLRKINANVRATSINGPFDVEGGAKYKGLEAAIKVNLGKNRPGKKIPLTLAMSLLDDQVKINAIGGVILSGEDSYYAGKLNMQAGDAGDLLTLLDRFKGQKPAKVTREAIKVGQDFAVDTAVELTSGKAVIKDLNIRMGKSRGQGGAEISLGDKVNIVADLSVNKLDIDPLLAALPEAAQDDTDSPALSGDLLTRLSGRMEMKLGALKYNGKIANQIAVKFRAKGGVIEIVKIQARMPGGSALMFKGQISQEDEPVLTGDMSLSASNLRGLLSWLKMDVKDVPNGQLAQFSYKSRLKITEDMLQLYGMDGTLDAFGFKGGISYAFASRPSYGISLAVRNLNIDTYRTKQASSPDQKIDLKKSLAVLDEFDVDYKISLSNVTAGGVKIRSGKLEGLLLGGNLEAKTIQLSDAAGVNLDLSAKGKNFSVKPEITLNISADAKSLSTLQRSLKLDDRFDLRKLGKTKLTGTITTSHERMDMNLKSTIGGNKFNVKGTIRSATLKQFPEIGSADLEIDGRSTSLALLIDQFDLPMTRPRAKDDQPVGLKGRIKASSDLVDIDGIIKIAAGEVMVKGRNRGKGKATILDMSLDFKAPETRAFIRGLGVDFQPSARKLGAIALKMKVTGSGDHYTLSNIVGDVGPVKLSGSGKLNMAAKKPYFDFNLKAGDIPLHSFLKKNTLKTSKEKQKTYGQWTRQAMDLSLMSAYEGRAKVSAASLRYNDYIFDNPTFEAVLKEGVLSVNDFTGRLFGGDVALAGSFGGAGKAKILLNMTLTKASLAQAVKSSAGISPVTGFFDMTGKFTGAGKSQYDIIASLAGKGKITASAGLISGVDIPALSAQLSEMDNNKAFLKLLGTTLSGGQTPYKGGVSNITVKDGKILLSPFNIELDGAKSKVKLAIDLVNWTIRSGGRLSLVDHPNAPPIGVSITGDVSNPHVVYKTDRLKKYVGAKIASNLLQKLVGGEGGLEGIFGEKPKEKAPAATTPETTDPASLKSGEGAEQQVMPKDKPKPTEEFGKRLLQKLFEKKPEKKEEPKP</sequence>
<evidence type="ECO:0000259" key="3">
    <source>
        <dbReference type="Pfam" id="PF05170"/>
    </source>
</evidence>
<proteinExistence type="predicted"/>
<accession>A0A3B0RBY4</accession>
<dbReference type="PANTHER" id="PTHR30441:SF8">
    <property type="entry name" value="DUF748 DOMAIN-CONTAINING PROTEIN"/>
    <property type="match status" value="1"/>
</dbReference>
<organism evidence="4">
    <name type="scientific">hydrothermal vent metagenome</name>
    <dbReference type="NCBI Taxonomy" id="652676"/>
    <lineage>
        <taxon>unclassified sequences</taxon>
        <taxon>metagenomes</taxon>
        <taxon>ecological metagenomes</taxon>
    </lineage>
</organism>
<evidence type="ECO:0000256" key="2">
    <source>
        <dbReference type="SAM" id="Phobius"/>
    </source>
</evidence>
<dbReference type="InterPro" id="IPR052894">
    <property type="entry name" value="AsmA-related"/>
</dbReference>
<dbReference type="InterPro" id="IPR007844">
    <property type="entry name" value="AsmA"/>
</dbReference>
<dbReference type="Pfam" id="PF05170">
    <property type="entry name" value="AsmA"/>
    <property type="match status" value="2"/>
</dbReference>
<reference evidence="4" key="1">
    <citation type="submission" date="2018-06" db="EMBL/GenBank/DDBJ databases">
        <authorList>
            <person name="Zhirakovskaya E."/>
        </authorList>
    </citation>
    <scope>NUCLEOTIDE SEQUENCE</scope>
</reference>
<name>A0A3B0RBY4_9ZZZZ</name>
<feature type="domain" description="AsmA" evidence="3">
    <location>
        <begin position="811"/>
        <end position="1001"/>
    </location>
</feature>
<keyword evidence="2" id="KW-1133">Transmembrane helix</keyword>
<dbReference type="AlphaFoldDB" id="A0A3B0RBY4"/>
<dbReference type="PANTHER" id="PTHR30441">
    <property type="entry name" value="DUF748 DOMAIN-CONTAINING PROTEIN"/>
    <property type="match status" value="1"/>
</dbReference>
<dbReference type="GO" id="GO:0090313">
    <property type="term" value="P:regulation of protein targeting to membrane"/>
    <property type="evidence" value="ECO:0007669"/>
    <property type="project" value="TreeGrafter"/>
</dbReference>
<feature type="transmembrane region" description="Helical" evidence="2">
    <location>
        <begin position="7"/>
        <end position="28"/>
    </location>
</feature>
<evidence type="ECO:0000256" key="1">
    <source>
        <dbReference type="SAM" id="MobiDB-lite"/>
    </source>
</evidence>